<dbReference type="Pfam" id="PF01243">
    <property type="entry name" value="PNPOx_N"/>
    <property type="match status" value="1"/>
</dbReference>
<evidence type="ECO:0000313" key="2">
    <source>
        <dbReference type="EMBL" id="TBO44409.1"/>
    </source>
</evidence>
<organism evidence="2 3">
    <name type="scientific">Pedobacter kyonggii</name>
    <dbReference type="NCBI Taxonomy" id="1926871"/>
    <lineage>
        <taxon>Bacteria</taxon>
        <taxon>Pseudomonadati</taxon>
        <taxon>Bacteroidota</taxon>
        <taxon>Sphingobacteriia</taxon>
        <taxon>Sphingobacteriales</taxon>
        <taxon>Sphingobacteriaceae</taxon>
        <taxon>Pedobacter</taxon>
    </lineage>
</organism>
<dbReference type="AlphaFoldDB" id="A0A4Q9HHH9"/>
<dbReference type="EMBL" id="SIXF01000002">
    <property type="protein sequence ID" value="TBO44409.1"/>
    <property type="molecule type" value="Genomic_DNA"/>
</dbReference>
<keyword evidence="3" id="KW-1185">Reference proteome</keyword>
<reference evidence="2 3" key="1">
    <citation type="submission" date="2019-02" db="EMBL/GenBank/DDBJ databases">
        <title>Pedobacter kyonggii whole genome sequence analysis.</title>
        <authorList>
            <person name="Dahal R.H."/>
        </authorList>
    </citation>
    <scope>NUCLEOTIDE SEQUENCE [LARGE SCALE GENOMIC DNA]</scope>
    <source>
        <strain evidence="2 3">K-4-11-1</strain>
    </source>
</reference>
<gene>
    <name evidence="2" type="ORF">EYS08_03615</name>
</gene>
<evidence type="ECO:0000259" key="1">
    <source>
        <dbReference type="Pfam" id="PF01243"/>
    </source>
</evidence>
<dbReference type="PANTHER" id="PTHR40660:SF1">
    <property type="entry name" value="5'-PHOSPHATE OXIDASE PUTATIVE DOMAIN-CONTAINING PROTEIN-RELATED"/>
    <property type="match status" value="1"/>
</dbReference>
<dbReference type="SUPFAM" id="SSF50475">
    <property type="entry name" value="FMN-binding split barrel"/>
    <property type="match status" value="1"/>
</dbReference>
<dbReference type="OrthoDB" id="797067at2"/>
<dbReference type="RefSeq" id="WP_131028484.1">
    <property type="nucleotide sequence ID" value="NZ_SIXF01000002.1"/>
</dbReference>
<dbReference type="Proteomes" id="UP000291819">
    <property type="component" value="Unassembled WGS sequence"/>
</dbReference>
<protein>
    <submittedName>
        <fullName evidence="2">Pyridoxamine 5'-phosphate oxidase family protein</fullName>
    </submittedName>
</protein>
<dbReference type="PANTHER" id="PTHR40660">
    <property type="entry name" value="5'-PHOSPHATE OXIDASE PUTATIVE DOMAIN-CONTAINING PROTEIN-RELATED"/>
    <property type="match status" value="1"/>
</dbReference>
<dbReference type="Gene3D" id="2.30.110.10">
    <property type="entry name" value="Electron Transport, Fmn-binding Protein, Chain A"/>
    <property type="match status" value="1"/>
</dbReference>
<sequence length="159" mass="18138">MYLIKFIIMQEPGNKKGDTLDPLSDFFNNHHDKLVCTANKQGAPNISIMGTPRIMESGDIVFHISDPVSVTMDNMRENKEVVFMAYVPGERARNYHGVRIHTEVTEIISSGEKFELIKEKIGERYGKDKADELLASITCRVKKVRPVIDRGQQWNETPM</sequence>
<evidence type="ECO:0000313" key="3">
    <source>
        <dbReference type="Proteomes" id="UP000291819"/>
    </source>
</evidence>
<dbReference type="InterPro" id="IPR011576">
    <property type="entry name" value="Pyridox_Oxase_N"/>
</dbReference>
<dbReference type="InterPro" id="IPR012349">
    <property type="entry name" value="Split_barrel_FMN-bd"/>
</dbReference>
<name>A0A4Q9HHH9_9SPHI</name>
<comment type="caution">
    <text evidence="2">The sequence shown here is derived from an EMBL/GenBank/DDBJ whole genome shotgun (WGS) entry which is preliminary data.</text>
</comment>
<feature type="domain" description="Pyridoxamine 5'-phosphate oxidase N-terminal" evidence="1">
    <location>
        <begin position="25"/>
        <end position="144"/>
    </location>
</feature>
<proteinExistence type="predicted"/>
<accession>A0A4Q9HHH9</accession>